<keyword evidence="1" id="KW-0472">Membrane</keyword>
<sequence length="160" mass="15923">MRGIGGRYGRLVRSAGAVLGGVVVAGIVVGLAARLLMSAITIAAAEESQFTLAGTVAILFVFAVLAVPAAATATARPVVRRAGRWLTAGATGWATASTGFADGPAVLLAPEGRMPYIVVLIVAFGTVVVAHGNLAQLAMRRLAGPPPTAAPPLEAAQASG</sequence>
<feature type="transmembrane region" description="Helical" evidence="1">
    <location>
        <begin position="114"/>
        <end position="134"/>
    </location>
</feature>
<comment type="caution">
    <text evidence="2">The sequence shown here is derived from an EMBL/GenBank/DDBJ whole genome shotgun (WGS) entry which is preliminary data.</text>
</comment>
<keyword evidence="1" id="KW-0812">Transmembrane</keyword>
<evidence type="ECO:0000313" key="2">
    <source>
        <dbReference type="EMBL" id="GGP09292.1"/>
    </source>
</evidence>
<accession>A0A918E5M3</accession>
<feature type="transmembrane region" description="Helical" evidence="1">
    <location>
        <begin position="12"/>
        <end position="44"/>
    </location>
</feature>
<dbReference type="AlphaFoldDB" id="A0A918E5M3"/>
<proteinExistence type="predicted"/>
<reference evidence="2" key="1">
    <citation type="journal article" date="2014" name="Int. J. Syst. Evol. Microbiol.">
        <title>Complete genome sequence of Corynebacterium casei LMG S-19264T (=DSM 44701T), isolated from a smear-ripened cheese.</title>
        <authorList>
            <consortium name="US DOE Joint Genome Institute (JGI-PGF)"/>
            <person name="Walter F."/>
            <person name="Albersmeier A."/>
            <person name="Kalinowski J."/>
            <person name="Ruckert C."/>
        </authorList>
    </citation>
    <scope>NUCLEOTIDE SEQUENCE</scope>
    <source>
        <strain evidence="2">CGMCC 4.7430</strain>
    </source>
</reference>
<protein>
    <submittedName>
        <fullName evidence="2">Uncharacterized protein</fullName>
    </submittedName>
</protein>
<feature type="transmembrane region" description="Helical" evidence="1">
    <location>
        <begin position="85"/>
        <end position="108"/>
    </location>
</feature>
<keyword evidence="1" id="KW-1133">Transmembrane helix</keyword>
<name>A0A918E5M3_9ACTN</name>
<evidence type="ECO:0000313" key="3">
    <source>
        <dbReference type="Proteomes" id="UP000660745"/>
    </source>
</evidence>
<dbReference type="EMBL" id="BMNK01000007">
    <property type="protein sequence ID" value="GGP09292.1"/>
    <property type="molecule type" value="Genomic_DNA"/>
</dbReference>
<gene>
    <name evidence="2" type="ORF">GCM10012278_44400</name>
</gene>
<keyword evidence="3" id="KW-1185">Reference proteome</keyword>
<feature type="transmembrane region" description="Helical" evidence="1">
    <location>
        <begin position="50"/>
        <end position="73"/>
    </location>
</feature>
<organism evidence="2 3">
    <name type="scientific">Nonomuraea glycinis</name>
    <dbReference type="NCBI Taxonomy" id="2047744"/>
    <lineage>
        <taxon>Bacteria</taxon>
        <taxon>Bacillati</taxon>
        <taxon>Actinomycetota</taxon>
        <taxon>Actinomycetes</taxon>
        <taxon>Streptosporangiales</taxon>
        <taxon>Streptosporangiaceae</taxon>
        <taxon>Nonomuraea</taxon>
    </lineage>
</organism>
<dbReference type="RefSeq" id="WP_189140582.1">
    <property type="nucleotide sequence ID" value="NZ_BMNK01000007.1"/>
</dbReference>
<evidence type="ECO:0000256" key="1">
    <source>
        <dbReference type="SAM" id="Phobius"/>
    </source>
</evidence>
<dbReference type="Proteomes" id="UP000660745">
    <property type="component" value="Unassembled WGS sequence"/>
</dbReference>
<reference evidence="2" key="2">
    <citation type="submission" date="2020-09" db="EMBL/GenBank/DDBJ databases">
        <authorList>
            <person name="Sun Q."/>
            <person name="Zhou Y."/>
        </authorList>
    </citation>
    <scope>NUCLEOTIDE SEQUENCE</scope>
    <source>
        <strain evidence="2">CGMCC 4.7430</strain>
    </source>
</reference>